<dbReference type="GO" id="GO:0046872">
    <property type="term" value="F:metal ion binding"/>
    <property type="evidence" value="ECO:0007669"/>
    <property type="project" value="UniProtKB-KW"/>
</dbReference>
<dbReference type="Proteomes" id="UP000078492">
    <property type="component" value="Unassembled WGS sequence"/>
</dbReference>
<feature type="non-terminal residue" evidence="4">
    <location>
        <position position="1"/>
    </location>
</feature>
<protein>
    <submittedName>
        <fullName evidence="4">Putative nuclease HARBI1</fullName>
    </submittedName>
</protein>
<dbReference type="Pfam" id="PF13359">
    <property type="entry name" value="DDE_Tnp_4"/>
    <property type="match status" value="1"/>
</dbReference>
<evidence type="ECO:0000256" key="2">
    <source>
        <dbReference type="ARBA" id="ARBA00022723"/>
    </source>
</evidence>
<comment type="cofactor">
    <cofactor evidence="1">
        <name>a divalent metal cation</name>
        <dbReference type="ChEBI" id="CHEBI:60240"/>
    </cofactor>
</comment>
<evidence type="ECO:0000313" key="4">
    <source>
        <dbReference type="EMBL" id="KYN29279.1"/>
    </source>
</evidence>
<dbReference type="InterPro" id="IPR027806">
    <property type="entry name" value="HARBI1_dom"/>
</dbReference>
<feature type="domain" description="DDE Tnp4" evidence="3">
    <location>
        <begin position="3"/>
        <end position="68"/>
    </location>
</feature>
<gene>
    <name evidence="4" type="ORF">ALC57_01281</name>
</gene>
<accession>A0A151JQ06</accession>
<proteinExistence type="predicted"/>
<evidence type="ECO:0000259" key="3">
    <source>
        <dbReference type="Pfam" id="PF13359"/>
    </source>
</evidence>
<sequence length="74" mass="8727">GAVDGTHIRIDKPTQDHDSYINRKQFFSIHMQCVVYHKLKILDVFIGYPGSVHDARVFRESHLYEYLQEICPSY</sequence>
<name>A0A151JQ06_9HYME</name>
<keyword evidence="5" id="KW-1185">Reference proteome</keyword>
<evidence type="ECO:0000313" key="5">
    <source>
        <dbReference type="Proteomes" id="UP000078492"/>
    </source>
</evidence>
<organism evidence="4 5">
    <name type="scientific">Trachymyrmex cornetzi</name>
    <dbReference type="NCBI Taxonomy" id="471704"/>
    <lineage>
        <taxon>Eukaryota</taxon>
        <taxon>Metazoa</taxon>
        <taxon>Ecdysozoa</taxon>
        <taxon>Arthropoda</taxon>
        <taxon>Hexapoda</taxon>
        <taxon>Insecta</taxon>
        <taxon>Pterygota</taxon>
        <taxon>Neoptera</taxon>
        <taxon>Endopterygota</taxon>
        <taxon>Hymenoptera</taxon>
        <taxon>Apocrita</taxon>
        <taxon>Aculeata</taxon>
        <taxon>Formicoidea</taxon>
        <taxon>Formicidae</taxon>
        <taxon>Myrmicinae</taxon>
        <taxon>Trachymyrmex</taxon>
    </lineage>
</organism>
<evidence type="ECO:0000256" key="1">
    <source>
        <dbReference type="ARBA" id="ARBA00001968"/>
    </source>
</evidence>
<keyword evidence="2" id="KW-0479">Metal-binding</keyword>
<reference evidence="4 5" key="1">
    <citation type="submission" date="2015-09" db="EMBL/GenBank/DDBJ databases">
        <title>Trachymyrmex cornetzi WGS genome.</title>
        <authorList>
            <person name="Nygaard S."/>
            <person name="Hu H."/>
            <person name="Boomsma J."/>
            <person name="Zhang G."/>
        </authorList>
    </citation>
    <scope>NUCLEOTIDE SEQUENCE [LARGE SCALE GENOMIC DNA]</scope>
    <source>
        <strain evidence="4">Tcor2-1</strain>
        <tissue evidence="4">Whole body</tissue>
    </source>
</reference>
<dbReference type="AlphaFoldDB" id="A0A151JQ06"/>
<dbReference type="EMBL" id="KQ978689">
    <property type="protein sequence ID" value="KYN29279.1"/>
    <property type="molecule type" value="Genomic_DNA"/>
</dbReference>